<dbReference type="EMBL" id="CAWUPB010000994">
    <property type="protein sequence ID" value="CAK7335572.1"/>
    <property type="molecule type" value="Genomic_DNA"/>
</dbReference>
<name>A0AAV1RH77_9ROSI</name>
<sequence length="104" mass="11123">MIVGCGVVATRRGYGSTSYGRCARRARYGVDGPVACDPARRRCYSSKLPWASSRAPGGSLGGRERGDRRLEASDKAFGWQARAYGLAVMGMRVGSGVLATYRLS</sequence>
<evidence type="ECO:0000313" key="1">
    <source>
        <dbReference type="EMBL" id="CAK7335572.1"/>
    </source>
</evidence>
<organism evidence="1 2">
    <name type="scientific">Dovyalis caffra</name>
    <dbReference type="NCBI Taxonomy" id="77055"/>
    <lineage>
        <taxon>Eukaryota</taxon>
        <taxon>Viridiplantae</taxon>
        <taxon>Streptophyta</taxon>
        <taxon>Embryophyta</taxon>
        <taxon>Tracheophyta</taxon>
        <taxon>Spermatophyta</taxon>
        <taxon>Magnoliopsida</taxon>
        <taxon>eudicotyledons</taxon>
        <taxon>Gunneridae</taxon>
        <taxon>Pentapetalae</taxon>
        <taxon>rosids</taxon>
        <taxon>fabids</taxon>
        <taxon>Malpighiales</taxon>
        <taxon>Salicaceae</taxon>
        <taxon>Flacourtieae</taxon>
        <taxon>Dovyalis</taxon>
    </lineage>
</organism>
<dbReference type="AlphaFoldDB" id="A0AAV1RH77"/>
<accession>A0AAV1RH77</accession>
<protein>
    <submittedName>
        <fullName evidence="1">Uncharacterized protein</fullName>
    </submittedName>
</protein>
<dbReference type="Proteomes" id="UP001314170">
    <property type="component" value="Unassembled WGS sequence"/>
</dbReference>
<reference evidence="1 2" key="1">
    <citation type="submission" date="2024-01" db="EMBL/GenBank/DDBJ databases">
        <authorList>
            <person name="Waweru B."/>
        </authorList>
    </citation>
    <scope>NUCLEOTIDE SEQUENCE [LARGE SCALE GENOMIC DNA]</scope>
</reference>
<evidence type="ECO:0000313" key="2">
    <source>
        <dbReference type="Proteomes" id="UP001314170"/>
    </source>
</evidence>
<comment type="caution">
    <text evidence="1">The sequence shown here is derived from an EMBL/GenBank/DDBJ whole genome shotgun (WGS) entry which is preliminary data.</text>
</comment>
<proteinExistence type="predicted"/>
<gene>
    <name evidence="1" type="ORF">DCAF_LOCUS10568</name>
</gene>
<keyword evidence="2" id="KW-1185">Reference proteome</keyword>